<evidence type="ECO:0000313" key="2">
    <source>
        <dbReference type="Proteomes" id="UP000824090"/>
    </source>
</evidence>
<dbReference type="AlphaFoldDB" id="A0A9D1I1E5"/>
<sequence>MKLIDLKISEYLDILLSGAFMADGSSVSGLAGAQASALVYMTADRMLKGETERERRAALEEAKKTAESLYMEIAGSIEEEAGKNRLYIMEAALKGLKAAEAVSRAGDLRGKADMGTAAANFEAALRGGWMDILRLRKDEEKIKNYILRGEKLFSEGRKTAEAIYKEAEKALKKEG</sequence>
<dbReference type="SUPFAM" id="SSF101262">
    <property type="entry name" value="Methenyltetrahydrofolate cyclohydrolase-like"/>
    <property type="match status" value="1"/>
</dbReference>
<dbReference type="GO" id="GO:0003824">
    <property type="term" value="F:catalytic activity"/>
    <property type="evidence" value="ECO:0007669"/>
    <property type="project" value="InterPro"/>
</dbReference>
<dbReference type="EMBL" id="DVMP01000123">
    <property type="protein sequence ID" value="HIU26159.1"/>
    <property type="molecule type" value="Genomic_DNA"/>
</dbReference>
<comment type="caution">
    <text evidence="1">The sequence shown here is derived from an EMBL/GenBank/DDBJ whole genome shotgun (WGS) entry which is preliminary data.</text>
</comment>
<proteinExistence type="predicted"/>
<name>A0A9D1I1E5_9FIRM</name>
<evidence type="ECO:0000313" key="1">
    <source>
        <dbReference type="EMBL" id="HIU26159.1"/>
    </source>
</evidence>
<gene>
    <name evidence="1" type="ORF">IAC50_06690</name>
</gene>
<dbReference type="Proteomes" id="UP000824090">
    <property type="component" value="Unassembled WGS sequence"/>
</dbReference>
<reference evidence="1" key="1">
    <citation type="submission" date="2020-10" db="EMBL/GenBank/DDBJ databases">
        <authorList>
            <person name="Gilroy R."/>
        </authorList>
    </citation>
    <scope>NUCLEOTIDE SEQUENCE</scope>
    <source>
        <strain evidence="1">ChiHcec3-6078</strain>
    </source>
</reference>
<reference evidence="1" key="2">
    <citation type="journal article" date="2021" name="PeerJ">
        <title>Extensive microbial diversity within the chicken gut microbiome revealed by metagenomics and culture.</title>
        <authorList>
            <person name="Gilroy R."/>
            <person name="Ravi A."/>
            <person name="Getino M."/>
            <person name="Pursley I."/>
            <person name="Horton D.L."/>
            <person name="Alikhan N.F."/>
            <person name="Baker D."/>
            <person name="Gharbi K."/>
            <person name="Hall N."/>
            <person name="Watson M."/>
            <person name="Adriaenssens E.M."/>
            <person name="Foster-Nyarko E."/>
            <person name="Jarju S."/>
            <person name="Secka A."/>
            <person name="Antonio M."/>
            <person name="Oren A."/>
            <person name="Chaudhuri R.R."/>
            <person name="La Ragione R."/>
            <person name="Hildebrand F."/>
            <person name="Pallen M.J."/>
        </authorList>
    </citation>
    <scope>NUCLEOTIDE SEQUENCE</scope>
    <source>
        <strain evidence="1">ChiHcec3-6078</strain>
    </source>
</reference>
<organism evidence="1 2">
    <name type="scientific">Candidatus Allocopromorpha excrementigallinarum</name>
    <dbReference type="NCBI Taxonomy" id="2840742"/>
    <lineage>
        <taxon>Bacteria</taxon>
        <taxon>Bacillati</taxon>
        <taxon>Bacillota</taxon>
        <taxon>Clostridia</taxon>
        <taxon>Eubacteriales</taxon>
        <taxon>Eubacteriaceae</taxon>
        <taxon>Eubacteriaceae incertae sedis</taxon>
        <taxon>Candidatus Allocopromorpha</taxon>
    </lineage>
</organism>
<dbReference type="Gene3D" id="1.20.120.680">
    <property type="entry name" value="Formiminotetrahydrofolate cyclodeaminase monomer, up-and-down helical bundle"/>
    <property type="match status" value="2"/>
</dbReference>
<protein>
    <recommendedName>
        <fullName evidence="3">Cyclodeaminase/cyclohydrolase domain-containing protein</fullName>
    </recommendedName>
</protein>
<dbReference type="InterPro" id="IPR036178">
    <property type="entry name" value="Formintransfe-cycloase-like_sf"/>
</dbReference>
<evidence type="ECO:0008006" key="3">
    <source>
        <dbReference type="Google" id="ProtNLM"/>
    </source>
</evidence>
<accession>A0A9D1I1E5</accession>